<evidence type="ECO:0000313" key="4">
    <source>
        <dbReference type="Proteomes" id="UP001597063"/>
    </source>
</evidence>
<dbReference type="InterPro" id="IPR004303">
    <property type="entry name" value="PAD"/>
</dbReference>
<dbReference type="Gene3D" id="3.75.10.10">
    <property type="entry name" value="L-arginine/glycine Amidinotransferase, Chain A"/>
    <property type="match status" value="3"/>
</dbReference>
<dbReference type="Pfam" id="PF03068">
    <property type="entry name" value="PAD"/>
    <property type="match status" value="3"/>
</dbReference>
<gene>
    <name evidence="3" type="ORF">ACFQZM_16945</name>
</gene>
<keyword evidence="4" id="KW-1185">Reference proteome</keyword>
<feature type="domain" description="Protein-arginine deiminase C-terminal" evidence="2">
    <location>
        <begin position="172"/>
        <end position="289"/>
    </location>
</feature>
<dbReference type="PANTHER" id="PTHR10837:SF8">
    <property type="entry name" value="PROTEIN-ARGININE DEIMINASE"/>
    <property type="match status" value="1"/>
</dbReference>
<evidence type="ECO:0000259" key="2">
    <source>
        <dbReference type="Pfam" id="PF03068"/>
    </source>
</evidence>
<sequence>MAAYRLHADYDRDGRLSARPGEWARRQAPPGALVRANLDSDARRLPAAVTPGDPVGLDRDLPVKTAADDDPADLLVEEVGAAPGALFVVLDGADAARCAVIDATGRRLAGVRAGDRVRHRLPDGPFPRRLALEAVDLPAVPPATAVLSGPPAAPPGGRVAVRLERDDPAGTVVEDEVLFTVSPFVLIGNAGALERMYMCEVTADAPARPLDDNGPAVAEVRAALQQAGVPLTLIPMEAHGGDSWIQDQYQLGFTETPGGPLRVLLHTPRTRSDAAQGVVAPNLSSTVTGHFPSRGLGLCQAFWDRGLTITSPDGTTGRLGFVGSDRALVIMIRVKMLRRQLFESIARIGTEVELNTTVAVFGDATVEFFRARNELPALAGRLKQVAKAAVERPDSPWFKQHDRLGRLVQNAEKQVEDVRREIPVPQGAPQLRLRLPAVGKLPQQEFLMAEAEVRRLEKRLQQWHSSHNFGGNIEVGPPHPKAPAGVVVVGNQTTPQPDGSTATDMDPELLAFLRGQSQGRQRVLEVDTSWLDVGHVDEMLAFVPDLREPQGRPGAVLRSSPLVALRIVEAARREFMAGLSPGELTRYKNWAPIVGARLTYEGANPVTHLLRGLQWLHQHEKGQLLPIEPPEIYLSMATMYRALSGPIPTNSPLPLPDSPWRPTTPSLPASLSIFELDHFRDGTNEDLEDPEPAPSRTDPNGASVPAKGQFTEAEEKLTTEYGAIPILKIPVIFDDRSALSEQTAAFTPNLANLQVAGPWLLVPRPHGPRMDVEAAARVLRAVAKDVPDAKASRFTPQWLRARGLDRTVFWARAGSVAGDLAGDDADKLTSAFLDGWPKGTDRAEIRQQIVRANPGAFDSRGFLRGSAWRKLQIPERKVDLFEAWTEAVADQLGYRVSWVEAWYYHVRLGSIHCGTNVLRAAPTTLQWWR</sequence>
<dbReference type="SUPFAM" id="SSF55909">
    <property type="entry name" value="Pentein"/>
    <property type="match status" value="2"/>
</dbReference>
<dbReference type="PANTHER" id="PTHR10837">
    <property type="entry name" value="PEPTIDYLARGININE DEIMINASE"/>
    <property type="match status" value="1"/>
</dbReference>
<dbReference type="Proteomes" id="UP001597063">
    <property type="component" value="Unassembled WGS sequence"/>
</dbReference>
<evidence type="ECO:0000256" key="1">
    <source>
        <dbReference type="SAM" id="MobiDB-lite"/>
    </source>
</evidence>
<feature type="domain" description="Protein-arginine deiminase C-terminal" evidence="2">
    <location>
        <begin position="878"/>
        <end position="928"/>
    </location>
</feature>
<dbReference type="EMBL" id="JBHTGP010000008">
    <property type="protein sequence ID" value="MFD0686188.1"/>
    <property type="molecule type" value="Genomic_DNA"/>
</dbReference>
<reference evidence="4" key="1">
    <citation type="journal article" date="2019" name="Int. J. Syst. Evol. Microbiol.">
        <title>The Global Catalogue of Microorganisms (GCM) 10K type strain sequencing project: providing services to taxonomists for standard genome sequencing and annotation.</title>
        <authorList>
            <consortium name="The Broad Institute Genomics Platform"/>
            <consortium name="The Broad Institute Genome Sequencing Center for Infectious Disease"/>
            <person name="Wu L."/>
            <person name="Ma J."/>
        </authorList>
    </citation>
    <scope>NUCLEOTIDE SEQUENCE [LARGE SCALE GENOMIC DNA]</scope>
    <source>
        <strain evidence="4">JCM 9371</strain>
    </source>
</reference>
<feature type="domain" description="Protein-arginine deiminase C-terminal" evidence="2">
    <location>
        <begin position="458"/>
        <end position="573"/>
    </location>
</feature>
<name>A0ABW2XL95_9ACTN</name>
<comment type="caution">
    <text evidence="3">The sequence shown here is derived from an EMBL/GenBank/DDBJ whole genome shotgun (WGS) entry which is preliminary data.</text>
</comment>
<feature type="region of interest" description="Disordered" evidence="1">
    <location>
        <begin position="682"/>
        <end position="706"/>
    </location>
</feature>
<evidence type="ECO:0000313" key="3">
    <source>
        <dbReference type="EMBL" id="MFD0686188.1"/>
    </source>
</evidence>
<dbReference type="RefSeq" id="WP_131762093.1">
    <property type="nucleotide sequence ID" value="NZ_CAACUY010000209.1"/>
</dbReference>
<proteinExistence type="predicted"/>
<dbReference type="InterPro" id="IPR013530">
    <property type="entry name" value="PAD_C"/>
</dbReference>
<accession>A0ABW2XL95</accession>
<protein>
    <submittedName>
        <fullName evidence="3">Protein-arginine deiminase family protein</fullName>
    </submittedName>
</protein>
<organism evidence="3 4">
    <name type="scientific">Actinomadura fibrosa</name>
    <dbReference type="NCBI Taxonomy" id="111802"/>
    <lineage>
        <taxon>Bacteria</taxon>
        <taxon>Bacillati</taxon>
        <taxon>Actinomycetota</taxon>
        <taxon>Actinomycetes</taxon>
        <taxon>Streptosporangiales</taxon>
        <taxon>Thermomonosporaceae</taxon>
        <taxon>Actinomadura</taxon>
    </lineage>
</organism>